<keyword evidence="3" id="KW-1185">Reference proteome</keyword>
<evidence type="ECO:0000313" key="2">
    <source>
        <dbReference type="EMBL" id="CAG2212408.1"/>
    </source>
</evidence>
<comment type="caution">
    <text evidence="2">The sequence shown here is derived from an EMBL/GenBank/DDBJ whole genome shotgun (WGS) entry which is preliminary data.</text>
</comment>
<gene>
    <name evidence="2" type="ORF">MEDL_26383</name>
</gene>
<dbReference type="OrthoDB" id="6141741at2759"/>
<sequence length="258" mass="29193">MLSAVLDIPLLALKFMKCLNKESSSVRAIRTLDEVSDNRHKTIGIVREMFPEIRSSPKTNKKLNRAIRRSKVNRQYYGNLKQRAETQGQTVRQMLNKTKRLESTCPLDDQTSTDLMTIDHDREPEFNQQDDSDTNNTDLEANTPVEANKTAGANITIRAEIHHKSNDTDHHDHIIYEATPIQDLDAAKPTDEISTVPTEEKSTVPTDEISTAPTDDISTVPTDEISTVPTEEKSTVPTDEIPADEAWEKKLIHYCQHF</sequence>
<feature type="region of interest" description="Disordered" evidence="1">
    <location>
        <begin position="189"/>
        <end position="242"/>
    </location>
</feature>
<dbReference type="EMBL" id="CAJPWZ010001297">
    <property type="protein sequence ID" value="CAG2212408.1"/>
    <property type="molecule type" value="Genomic_DNA"/>
</dbReference>
<protein>
    <submittedName>
        <fullName evidence="2">Uncharacterized protein</fullName>
    </submittedName>
</protein>
<name>A0A8S3RTC7_MYTED</name>
<accession>A0A8S3RTC7</accession>
<reference evidence="2" key="1">
    <citation type="submission" date="2021-03" db="EMBL/GenBank/DDBJ databases">
        <authorList>
            <person name="Bekaert M."/>
        </authorList>
    </citation>
    <scope>NUCLEOTIDE SEQUENCE</scope>
</reference>
<organism evidence="2 3">
    <name type="scientific">Mytilus edulis</name>
    <name type="common">Blue mussel</name>
    <dbReference type="NCBI Taxonomy" id="6550"/>
    <lineage>
        <taxon>Eukaryota</taxon>
        <taxon>Metazoa</taxon>
        <taxon>Spiralia</taxon>
        <taxon>Lophotrochozoa</taxon>
        <taxon>Mollusca</taxon>
        <taxon>Bivalvia</taxon>
        <taxon>Autobranchia</taxon>
        <taxon>Pteriomorphia</taxon>
        <taxon>Mytilida</taxon>
        <taxon>Mytiloidea</taxon>
        <taxon>Mytilidae</taxon>
        <taxon>Mytilinae</taxon>
        <taxon>Mytilus</taxon>
    </lineage>
</organism>
<dbReference type="AlphaFoldDB" id="A0A8S3RTC7"/>
<evidence type="ECO:0000313" key="3">
    <source>
        <dbReference type="Proteomes" id="UP000683360"/>
    </source>
</evidence>
<proteinExistence type="predicted"/>
<feature type="compositionally biased region" description="Polar residues" evidence="1">
    <location>
        <begin position="192"/>
        <end position="229"/>
    </location>
</feature>
<dbReference type="Proteomes" id="UP000683360">
    <property type="component" value="Unassembled WGS sequence"/>
</dbReference>
<evidence type="ECO:0000256" key="1">
    <source>
        <dbReference type="SAM" id="MobiDB-lite"/>
    </source>
</evidence>